<dbReference type="EMBL" id="NFHF01000012">
    <property type="protein sequence ID" value="OUN18311.1"/>
    <property type="molecule type" value="Genomic_DNA"/>
</dbReference>
<dbReference type="EMBL" id="DYVK01000077">
    <property type="protein sequence ID" value="HJG16113.1"/>
    <property type="molecule type" value="Genomic_DNA"/>
</dbReference>
<dbReference type="PANTHER" id="PTHR42913">
    <property type="entry name" value="APOPTOSIS-INDUCING FACTOR 1"/>
    <property type="match status" value="1"/>
</dbReference>
<dbReference type="RefSeq" id="WP_003707584.1">
    <property type="nucleotide sequence ID" value="NZ_CANCWC010000012.1"/>
</dbReference>
<evidence type="ECO:0000313" key="9">
    <source>
        <dbReference type="EMBL" id="ARU19197.1"/>
    </source>
</evidence>
<dbReference type="SUPFAM" id="SSF51905">
    <property type="entry name" value="FAD/NAD(P)-binding domain"/>
    <property type="match status" value="2"/>
</dbReference>
<dbReference type="KEGG" id="lsj:LSJ_1013c"/>
<dbReference type="PANTHER" id="PTHR42913:SF3">
    <property type="entry name" value="64 KDA MITOCHONDRIAL NADH DEHYDROGENASE (EUROFUNG)"/>
    <property type="match status" value="1"/>
</dbReference>
<evidence type="ECO:0000256" key="2">
    <source>
        <dbReference type="ARBA" id="ARBA00005272"/>
    </source>
</evidence>
<reference evidence="10" key="10">
    <citation type="submission" date="2021-09" db="EMBL/GenBank/DDBJ databases">
        <authorList>
            <person name="Gilroy R."/>
        </authorList>
    </citation>
    <scope>NUCLEOTIDE SEQUENCE</scope>
    <source>
        <strain evidence="10">CHK189-29639</strain>
    </source>
</reference>
<dbReference type="Gene3D" id="3.50.50.100">
    <property type="match status" value="1"/>
</dbReference>
<evidence type="ECO:0000313" key="18">
    <source>
        <dbReference type="Proteomes" id="UP000029488"/>
    </source>
</evidence>
<reference evidence="9 21" key="4">
    <citation type="submission" date="2017-04" db="EMBL/GenBank/DDBJ databases">
        <title>Complete genome sequence of Lactobacillus salivarius ZLS006, a probiotic strain isolated from healthy piglet.</title>
        <authorList>
            <person name="Zhang D."/>
        </authorList>
    </citation>
    <scope>NUCLEOTIDE SEQUENCE [LARGE SCALE GENOMIC DNA]</scope>
    <source>
        <strain evidence="9 21">ZLS006</strain>
    </source>
</reference>
<reference evidence="15" key="6">
    <citation type="journal article" date="2018" name="BMC Genomics">
        <title>Whole genome sequencing and function prediction of 133 gut anaerobes isolated from chicken caecum in pure cultures.</title>
        <authorList>
            <person name="Medvecky M."/>
            <person name="Cejkova D."/>
            <person name="Polansky O."/>
            <person name="Karasova D."/>
            <person name="Kubasova T."/>
            <person name="Cizek A."/>
            <person name="Rychlik I."/>
        </authorList>
    </citation>
    <scope>NUCLEOTIDE SEQUENCE</scope>
    <source>
        <strain evidence="15">An84</strain>
    </source>
</reference>
<evidence type="ECO:0000313" key="8">
    <source>
        <dbReference type="EMBL" id="AOO73785.1"/>
    </source>
</evidence>
<evidence type="ECO:0000313" key="7">
    <source>
        <dbReference type="EMBL" id="AIR10687.1"/>
    </source>
</evidence>
<accession>A0A089RVS1</accession>
<evidence type="ECO:0000313" key="25">
    <source>
        <dbReference type="Proteomes" id="UP001224533"/>
    </source>
</evidence>
<dbReference type="EMBL" id="JAUIQT010000001">
    <property type="protein sequence ID" value="MDN4833313.1"/>
    <property type="molecule type" value="Genomic_DNA"/>
</dbReference>
<reference evidence="12" key="13">
    <citation type="submission" date="2023-07" db="EMBL/GenBank/DDBJ databases">
        <title>Complete genome sequence of Ligilactobacillus salivarius SRCM217594 isolated from Gallus gallus domesticus feces.</title>
        <authorList>
            <person name="Yang H.-G."/>
            <person name="Ryu M.-S."/>
            <person name="Ha G.-S."/>
            <person name="Yang H.-J."/>
            <person name="Jeong D.-Y."/>
        </authorList>
    </citation>
    <scope>NUCLEOTIDE SEQUENCE</scope>
    <source>
        <strain evidence="12">SRCM217594</strain>
    </source>
</reference>
<evidence type="ECO:0000313" key="11">
    <source>
        <dbReference type="EMBL" id="MDF4185625.1"/>
    </source>
</evidence>
<proteinExistence type="inferred from homology"/>
<dbReference type="EMBL" id="CP017107">
    <property type="protein sequence ID" value="AOO73785.1"/>
    <property type="molecule type" value="Genomic_DNA"/>
</dbReference>
<dbReference type="InterPro" id="IPR023753">
    <property type="entry name" value="FAD/NAD-binding_dom"/>
</dbReference>
<dbReference type="Pfam" id="PF07992">
    <property type="entry name" value="Pyr_redox_2"/>
    <property type="match status" value="1"/>
</dbReference>
<reference evidence="10" key="9">
    <citation type="journal article" date="2021" name="PeerJ">
        <title>Extensive microbial diversity within the chicken gut microbiome revealed by metagenomics and culture.</title>
        <authorList>
            <person name="Gilroy R."/>
            <person name="Ravi A."/>
            <person name="Getino M."/>
            <person name="Pursley I."/>
            <person name="Horton D.L."/>
            <person name="Alikhan N.F."/>
            <person name="Baker D."/>
            <person name="Gharbi K."/>
            <person name="Hall N."/>
            <person name="Watson M."/>
            <person name="Adriaenssens E.M."/>
            <person name="Foster-Nyarko E."/>
            <person name="Jarju S."/>
            <person name="Secka A."/>
            <person name="Antonio M."/>
            <person name="Oren A."/>
            <person name="Chaudhuri R.R."/>
            <person name="La Ragione R."/>
            <person name="Hildebrand F."/>
            <person name="Pallen M.J."/>
        </authorList>
    </citation>
    <scope>NUCLEOTIDE SEQUENCE</scope>
    <source>
        <strain evidence="10">CHK189-29639</strain>
    </source>
</reference>
<evidence type="ECO:0000313" key="17">
    <source>
        <dbReference type="EMBL" id="WHS18382.1"/>
    </source>
</evidence>
<evidence type="ECO:0000313" key="12">
    <source>
        <dbReference type="EMBL" id="MDN4833313.1"/>
    </source>
</evidence>
<evidence type="ECO:0000313" key="15">
    <source>
        <dbReference type="EMBL" id="OUN18311.1"/>
    </source>
</evidence>
<dbReference type="InterPro" id="IPR036188">
    <property type="entry name" value="FAD/NAD-bd_sf"/>
</dbReference>
<dbReference type="Proteomes" id="UP000192575">
    <property type="component" value="Unassembled WGS sequence"/>
</dbReference>
<keyword evidence="4" id="KW-0274">FAD</keyword>
<evidence type="ECO:0000256" key="1">
    <source>
        <dbReference type="ARBA" id="ARBA00001974"/>
    </source>
</evidence>
<evidence type="ECO:0000313" key="23">
    <source>
        <dbReference type="Proteomes" id="UP000245607"/>
    </source>
</evidence>
<reference evidence="17 25" key="11">
    <citation type="submission" date="2022-12" db="EMBL/GenBank/DDBJ databases">
        <title>Assessment of beneficial effects and identification of host adaptation-associated genes of Ligilactobacillus salivarius isolated from Meles meles.</title>
        <authorList>
            <person name="Wang Y."/>
        </authorList>
    </citation>
    <scope>NUCLEOTIDE SEQUENCE [LARGE SCALE GENOMIC DNA]</scope>
    <source>
        <strain evidence="17 25">S35</strain>
    </source>
</reference>
<dbReference type="EMBL" id="JARKHV010000001">
    <property type="protein sequence ID" value="MDF4185625.1"/>
    <property type="molecule type" value="Genomic_DNA"/>
</dbReference>
<dbReference type="Proteomes" id="UP000245607">
    <property type="component" value="Unassembled WGS sequence"/>
</dbReference>
<dbReference type="GO" id="GO:0019646">
    <property type="term" value="P:aerobic electron transport chain"/>
    <property type="evidence" value="ECO:0007669"/>
    <property type="project" value="TreeGrafter"/>
</dbReference>
<dbReference type="Proteomes" id="UP001224533">
    <property type="component" value="Chromosome"/>
</dbReference>
<dbReference type="Proteomes" id="UP000029488">
    <property type="component" value="Chromosome"/>
</dbReference>
<evidence type="ECO:0000313" key="20">
    <source>
        <dbReference type="Proteomes" id="UP000192575"/>
    </source>
</evidence>
<dbReference type="EC" id="1.6.99.3" evidence="7"/>
<dbReference type="EMBL" id="QFAS01000005">
    <property type="protein sequence ID" value="PWG53255.1"/>
    <property type="molecule type" value="Genomic_DNA"/>
</dbReference>
<dbReference type="Proteomes" id="UP000759256">
    <property type="component" value="Unassembled WGS sequence"/>
</dbReference>
<dbReference type="Proteomes" id="UP001174888">
    <property type="component" value="Unassembled WGS sequence"/>
</dbReference>
<dbReference type="EMBL" id="CP020858">
    <property type="protein sequence ID" value="ARU19197.1"/>
    <property type="molecule type" value="Genomic_DNA"/>
</dbReference>
<keyword evidence="5 7" id="KW-0560">Oxidoreductase</keyword>
<dbReference type="Proteomes" id="UP000471678">
    <property type="component" value="Unassembled WGS sequence"/>
</dbReference>
<evidence type="ECO:0000313" key="22">
    <source>
        <dbReference type="Proteomes" id="UP000196255"/>
    </source>
</evidence>
<dbReference type="InterPro" id="IPR051169">
    <property type="entry name" value="NADH-Q_oxidoreductase"/>
</dbReference>
<evidence type="ECO:0000259" key="6">
    <source>
        <dbReference type="Pfam" id="PF07992"/>
    </source>
</evidence>
<reference evidence="16 23" key="7">
    <citation type="submission" date="2018-05" db="EMBL/GenBank/DDBJ databases">
        <title>Lactobacillus salivarius genome sequencing and assembly.</title>
        <authorList>
            <person name="Audisio C."/>
            <person name="Albarracin L."/>
            <person name="Torres M.J."/>
            <person name="Hebert E.M."/>
            <person name="Saavedra L."/>
        </authorList>
    </citation>
    <scope>NUCLEOTIDE SEQUENCE [LARGE SCALE GENOMIC DNA]</scope>
    <source>
        <strain evidence="16 23">A3iob</strain>
    </source>
</reference>
<dbReference type="PRINTS" id="PR00411">
    <property type="entry name" value="PNDRDTASEI"/>
</dbReference>
<evidence type="ECO:0000313" key="14">
    <source>
        <dbReference type="EMBL" id="OQQ90741.1"/>
    </source>
</evidence>
<name>A0A089RVS1_9LACO</name>
<dbReference type="EMBL" id="CP114509">
    <property type="protein sequence ID" value="WHS18382.1"/>
    <property type="molecule type" value="Genomic_DNA"/>
</dbReference>
<gene>
    <name evidence="7" type="primary">ndh</name>
    <name evidence="15" type="ORF">B5G36_05960</name>
    <name evidence="14" type="ORF">B6U56_05540</name>
    <name evidence="9" type="ORF">B7R82_03990</name>
    <name evidence="8" type="ORF">BHF65_05955</name>
    <name evidence="16" type="ORF">DB362_04865</name>
    <name evidence="13" type="ORF">FYL25_02825</name>
    <name evidence="10" type="ORF">K8V06_08270</name>
    <name evidence="7" type="ORF">LSJ_1013c</name>
    <name evidence="17" type="ORF">O2U02_03960</name>
    <name evidence="11" type="ORF">PV940_00950</name>
    <name evidence="12" type="ORF">QYC35_03560</name>
</gene>
<dbReference type="EMBL" id="CP007646">
    <property type="protein sequence ID" value="AIR10687.1"/>
    <property type="molecule type" value="Genomic_DNA"/>
</dbReference>
<evidence type="ECO:0000313" key="10">
    <source>
        <dbReference type="EMBL" id="HJG16113.1"/>
    </source>
</evidence>
<dbReference type="Proteomes" id="UP000094723">
    <property type="component" value="Chromosome"/>
</dbReference>
<dbReference type="PRINTS" id="PR00368">
    <property type="entry name" value="FADPNR"/>
</dbReference>
<organism evidence="7 18">
    <name type="scientific">Ligilactobacillus salivarius</name>
    <dbReference type="NCBI Taxonomy" id="1624"/>
    <lineage>
        <taxon>Bacteria</taxon>
        <taxon>Bacillati</taxon>
        <taxon>Bacillota</taxon>
        <taxon>Bacilli</taxon>
        <taxon>Lactobacillales</taxon>
        <taxon>Lactobacillaceae</taxon>
        <taxon>Ligilactobacillus</taxon>
    </lineage>
</organism>
<evidence type="ECO:0000256" key="5">
    <source>
        <dbReference type="ARBA" id="ARBA00023002"/>
    </source>
</evidence>
<evidence type="ECO:0000313" key="24">
    <source>
        <dbReference type="Proteomes" id="UP000471678"/>
    </source>
</evidence>
<evidence type="ECO:0000313" key="16">
    <source>
        <dbReference type="EMBL" id="PWG53255.1"/>
    </source>
</evidence>
<reference evidence="13 24" key="8">
    <citation type="journal article" date="2020" name="Food Funct.">
        <title>Screening of Lactobacillus salivarius strains from the feces of Chinese populations and the evaluation of their effects against intestinal inflammation in mice.</title>
        <authorList>
            <person name="Zhai Q."/>
            <person name="Shen X."/>
            <person name="Cen S."/>
            <person name="Zhang C."/>
            <person name="Tian F."/>
            <person name="Zhao J."/>
            <person name="Zhang H."/>
            <person name="Xue Y."/>
            <person name="Chen W."/>
        </authorList>
    </citation>
    <scope>NUCLEOTIDE SEQUENCE [LARGE SCALE GENOMIC DNA]</scope>
    <source>
        <strain evidence="13 24">FYNDL5_1.scaf</strain>
    </source>
</reference>
<evidence type="ECO:0000313" key="13">
    <source>
        <dbReference type="EMBL" id="MYY64375.1"/>
    </source>
</evidence>
<dbReference type="EC" id="1.6.5.-" evidence="12"/>
<comment type="cofactor">
    <cofactor evidence="1">
        <name>FAD</name>
        <dbReference type="ChEBI" id="CHEBI:57692"/>
    </cofactor>
</comment>
<dbReference type="EMBL" id="VSUB01000002">
    <property type="protein sequence ID" value="MYY64375.1"/>
    <property type="molecule type" value="Genomic_DNA"/>
</dbReference>
<dbReference type="Proteomes" id="UP000195378">
    <property type="component" value="Chromosome"/>
</dbReference>
<dbReference type="GO" id="GO:0003955">
    <property type="term" value="F:NAD(P)H dehydrogenase (quinone) activity"/>
    <property type="evidence" value="ECO:0007669"/>
    <property type="project" value="TreeGrafter"/>
</dbReference>
<evidence type="ECO:0000313" key="19">
    <source>
        <dbReference type="Proteomes" id="UP000094723"/>
    </source>
</evidence>
<evidence type="ECO:0000313" key="21">
    <source>
        <dbReference type="Proteomes" id="UP000195378"/>
    </source>
</evidence>
<reference evidence="14 20" key="3">
    <citation type="submission" date="2017-03" db="EMBL/GenBank/DDBJ databases">
        <title>Phylogenomics and comparative genomics of Lactobacillus salivarius, a mammalian gut commensal.</title>
        <authorList>
            <person name="Harris H.M."/>
        </authorList>
    </citation>
    <scope>NUCLEOTIDE SEQUENCE [LARGE SCALE GENOMIC DNA]</scope>
    <source>
        <strain evidence="14 20">JCM 1047</strain>
    </source>
</reference>
<comment type="similarity">
    <text evidence="2">Belongs to the NADH dehydrogenase family.</text>
</comment>
<dbReference type="EMBL" id="NBEF01000017">
    <property type="protein sequence ID" value="OQQ90741.1"/>
    <property type="molecule type" value="Genomic_DNA"/>
</dbReference>
<feature type="domain" description="FAD/NAD(P)-binding" evidence="6">
    <location>
        <begin position="3"/>
        <end position="321"/>
    </location>
</feature>
<dbReference type="Proteomes" id="UP000196255">
    <property type="component" value="Unassembled WGS sequence"/>
</dbReference>
<sequence>MKEVLVLGAGYAGLKAVRNLQKEVGDNAHITLVDMNDYHYEATELHEVAAGSVDKSKITYPIKDVLNNKVKFIQDEVVKVDADKKTVELKNSGQLRYDYCVLALGFVSETFGIKGALDNALQMTDIDQAVAIHEHIVETMKKYRETQDKEYLNIVVCGAGFTGIELAGALVDERPKYAKLAGVDESEISITIVEAATKLLPMFSENLANYGVSLVKSLGVKIMTGCMIKEIQDGRVMYATQDNEELQAVPGKTIIWTTGVSGSPVMGESGFKERRGRVIVNDNLLDPDHDDLYIIGDVSALMDKATDRPYPTTAQIATRMGAYVGHAIAQRLKGEVPEPFSYNSLGTVASVGNTHAFGLVGKKEYKGFPASFVKKMIMNKSLADIGGAKELFAKGRFDLYH</sequence>
<evidence type="ECO:0000256" key="3">
    <source>
        <dbReference type="ARBA" id="ARBA00022630"/>
    </source>
</evidence>
<reference evidence="7 18" key="1">
    <citation type="journal article" date="2014" name="BMC Genomics">
        <title>Unusual genome complexity in Lactobacillus salivarius JCM1046.</title>
        <authorList>
            <person name="Raftis E.J."/>
            <person name="Forde B.M."/>
            <person name="Claesson M.J."/>
            <person name="O'Toole P.W."/>
        </authorList>
    </citation>
    <scope>NUCLEOTIDE SEQUENCE [LARGE SCALE GENOMIC DNA]</scope>
    <source>
        <strain evidence="7 18">JCM1046</strain>
    </source>
</reference>
<reference evidence="22" key="5">
    <citation type="submission" date="2017-04" db="EMBL/GenBank/DDBJ databases">
        <title>Function of individual gut microbiota members based on whole genome sequencing of pure cultures obtained from chicken caecum.</title>
        <authorList>
            <person name="Medvecky M."/>
            <person name="Cejkova D."/>
            <person name="Polansky O."/>
            <person name="Karasova D."/>
            <person name="Kubasova T."/>
            <person name="Cizek A."/>
            <person name="Rychlik I."/>
        </authorList>
    </citation>
    <scope>NUCLEOTIDE SEQUENCE [LARGE SCALE GENOMIC DNA]</scope>
    <source>
        <strain evidence="22">An84</strain>
    </source>
</reference>
<dbReference type="AlphaFoldDB" id="A0A089RVS1"/>
<reference evidence="8 19" key="2">
    <citation type="submission" date="2016-09" db="EMBL/GenBank/DDBJ databases">
        <title>Complete Genome Sequence of Lactobacillus salivarius Jin.</title>
        <authorList>
            <person name="Jin N."/>
            <person name="Li C."/>
            <person name="Wang M."/>
            <person name="Ren D."/>
            <person name="Di Y."/>
            <person name="Pan R."/>
            <person name="Du S."/>
            <person name="Lu H."/>
            <person name="Li X."/>
            <person name="Tian M."/>
        </authorList>
    </citation>
    <scope>NUCLEOTIDE SEQUENCE [LARGE SCALE GENOMIC DNA]</scope>
    <source>
        <strain evidence="8 19">CICC 23174</strain>
    </source>
</reference>
<protein>
    <submittedName>
        <fullName evidence="9 10">FAD-dependent oxidoreductase</fullName>
        <ecNumber evidence="12">1.6.5.-</ecNumber>
    </submittedName>
    <submittedName>
        <fullName evidence="7">NADH dehydrogenase</fullName>
        <ecNumber evidence="7">1.6.99.3</ecNumber>
    </submittedName>
</protein>
<reference evidence="11" key="12">
    <citation type="submission" date="2023-02" db="EMBL/GenBank/DDBJ databases">
        <title>Draft Whole-Genome Sequences of competitive exclusion Lactobacillus salivarius strains for Poultry.</title>
        <authorList>
            <person name="Ma L.M."/>
            <person name="Lopez-Guerra N."/>
            <person name="Zhang G."/>
        </authorList>
    </citation>
    <scope>NUCLEOTIDE SEQUENCE</scope>
    <source>
        <strain evidence="11">Salm-9</strain>
    </source>
</reference>
<keyword evidence="3" id="KW-0285">Flavoprotein</keyword>
<evidence type="ECO:0000256" key="4">
    <source>
        <dbReference type="ARBA" id="ARBA00022827"/>
    </source>
</evidence>
<dbReference type="Proteomes" id="UP001213566">
    <property type="component" value="Unassembled WGS sequence"/>
</dbReference>